<protein>
    <submittedName>
        <fullName evidence="2">Unplaced genomic scaffold scaffold_19, whole genome shotgun sequence</fullName>
    </submittedName>
</protein>
<sequence>MPWGATLRSALAKIFPNSGFKALRPARIEALYYPTWFAHSEIQAKTWFSSDSDSEDSQIENAIVQLNDLYLPGFGMDFGRVLVREPPSDAAYARPFGHDLTHQYDSDVICLPFNITPFDLLHKAHDLSYKQATLNNDVRFDPGSLKINLAAAYPVLLPVYVAQYHPPRPWSPVTIILPAYDKPGAHYTHITNPSGSTGDKPRLVIERYMGDDDYHGSFWAPEEADMSAHVVSPRPHRAASEALSSWLQNKLQERNAPLSMVSGQTVDMDDLRVREWTEQEVAPVRSWMRLGEKLSQMKTMMKMLSGVKMDQVTIVNLGTKPDHAPDEKTLAAGLEGFKKAEAEKLRKLEESRDELTPQWWRQWEESQTARQAGRH</sequence>
<dbReference type="EMBL" id="KN839853">
    <property type="protein sequence ID" value="KIJ62791.1"/>
    <property type="molecule type" value="Genomic_DNA"/>
</dbReference>
<accession>A0A0C9WD71</accession>
<organism evidence="2 3">
    <name type="scientific">Hydnomerulius pinastri MD-312</name>
    <dbReference type="NCBI Taxonomy" id="994086"/>
    <lineage>
        <taxon>Eukaryota</taxon>
        <taxon>Fungi</taxon>
        <taxon>Dikarya</taxon>
        <taxon>Basidiomycota</taxon>
        <taxon>Agaricomycotina</taxon>
        <taxon>Agaricomycetes</taxon>
        <taxon>Agaricomycetidae</taxon>
        <taxon>Boletales</taxon>
        <taxon>Boletales incertae sedis</taxon>
        <taxon>Leucogyrophana</taxon>
    </lineage>
</organism>
<dbReference type="OrthoDB" id="2349883at2759"/>
<dbReference type="AlphaFoldDB" id="A0A0C9WD71"/>
<evidence type="ECO:0000313" key="3">
    <source>
        <dbReference type="Proteomes" id="UP000053820"/>
    </source>
</evidence>
<reference evidence="2 3" key="1">
    <citation type="submission" date="2014-04" db="EMBL/GenBank/DDBJ databases">
        <title>Evolutionary Origins and Diversification of the Mycorrhizal Mutualists.</title>
        <authorList>
            <consortium name="DOE Joint Genome Institute"/>
            <consortium name="Mycorrhizal Genomics Consortium"/>
            <person name="Kohler A."/>
            <person name="Kuo A."/>
            <person name="Nagy L.G."/>
            <person name="Floudas D."/>
            <person name="Copeland A."/>
            <person name="Barry K.W."/>
            <person name="Cichocki N."/>
            <person name="Veneault-Fourrey C."/>
            <person name="LaButti K."/>
            <person name="Lindquist E.A."/>
            <person name="Lipzen A."/>
            <person name="Lundell T."/>
            <person name="Morin E."/>
            <person name="Murat C."/>
            <person name="Riley R."/>
            <person name="Ohm R."/>
            <person name="Sun H."/>
            <person name="Tunlid A."/>
            <person name="Henrissat B."/>
            <person name="Grigoriev I.V."/>
            <person name="Hibbett D.S."/>
            <person name="Martin F."/>
        </authorList>
    </citation>
    <scope>NUCLEOTIDE SEQUENCE [LARGE SCALE GENOMIC DNA]</scope>
    <source>
        <strain evidence="2 3">MD-312</strain>
    </source>
</reference>
<feature type="compositionally biased region" description="Polar residues" evidence="1">
    <location>
        <begin position="365"/>
        <end position="375"/>
    </location>
</feature>
<name>A0A0C9WD71_9AGAM</name>
<keyword evidence="3" id="KW-1185">Reference proteome</keyword>
<feature type="region of interest" description="Disordered" evidence="1">
    <location>
        <begin position="348"/>
        <end position="375"/>
    </location>
</feature>
<proteinExistence type="predicted"/>
<dbReference type="HOGENOM" id="CLU_655626_0_0_1"/>
<evidence type="ECO:0000313" key="2">
    <source>
        <dbReference type="EMBL" id="KIJ62791.1"/>
    </source>
</evidence>
<evidence type="ECO:0000256" key="1">
    <source>
        <dbReference type="SAM" id="MobiDB-lite"/>
    </source>
</evidence>
<gene>
    <name evidence="2" type="ORF">HYDPIDRAFT_29942</name>
</gene>
<dbReference type="Proteomes" id="UP000053820">
    <property type="component" value="Unassembled WGS sequence"/>
</dbReference>